<dbReference type="RefSeq" id="WP_341365581.1">
    <property type="nucleotide sequence ID" value="NZ_CP150951.2"/>
</dbReference>
<dbReference type="EMBL" id="CP150951">
    <property type="protein sequence ID" value="WZC47461.1"/>
    <property type="molecule type" value="Genomic_DNA"/>
</dbReference>
<proteinExistence type="predicted"/>
<organism evidence="2 3">
    <name type="scientific">Yoonia phaeophyticola</name>
    <dbReference type="NCBI Taxonomy" id="3137369"/>
    <lineage>
        <taxon>Bacteria</taxon>
        <taxon>Pseudomonadati</taxon>
        <taxon>Pseudomonadota</taxon>
        <taxon>Alphaproteobacteria</taxon>
        <taxon>Rhodobacterales</taxon>
        <taxon>Paracoccaceae</taxon>
        <taxon>Yoonia</taxon>
    </lineage>
</organism>
<evidence type="ECO:0000313" key="2">
    <source>
        <dbReference type="EMBL" id="WZC47461.1"/>
    </source>
</evidence>
<reference evidence="3" key="1">
    <citation type="submission" date="2024-04" db="EMBL/GenBank/DDBJ databases">
        <title>Phylogenomic analyses of a clade within the roseobacter group suggest taxonomic reassignments of species of the genera Aestuariivita, Citreicella, Loktanella, Nautella, Pelagibaca, Ruegeria, Thalassobius, Thiobacimonas and Tropicibacter, and the proposal o.</title>
        <authorList>
            <person name="Jeon C.O."/>
        </authorList>
    </citation>
    <scope>NUCLEOTIDE SEQUENCE [LARGE SCALE GENOMIC DNA]</scope>
    <source>
        <strain evidence="3">BS5-3</strain>
    </source>
</reference>
<name>A0ABZ2V0L6_9RHOB</name>
<accession>A0ABZ2V0L6</accession>
<keyword evidence="3" id="KW-1185">Reference proteome</keyword>
<evidence type="ECO:0000313" key="3">
    <source>
        <dbReference type="Proteomes" id="UP001440612"/>
    </source>
</evidence>
<feature type="chain" id="PRO_5045309572" evidence="1">
    <location>
        <begin position="23"/>
        <end position="219"/>
    </location>
</feature>
<protein>
    <submittedName>
        <fullName evidence="2">Uncharacterized protein</fullName>
    </submittedName>
</protein>
<evidence type="ECO:0000256" key="1">
    <source>
        <dbReference type="SAM" id="SignalP"/>
    </source>
</evidence>
<gene>
    <name evidence="2" type="ORF">AABB29_11035</name>
</gene>
<keyword evidence="1" id="KW-0732">Signal</keyword>
<feature type="signal peptide" evidence="1">
    <location>
        <begin position="1"/>
        <end position="22"/>
    </location>
</feature>
<sequence length="219" mass="24262">MQKPFFLIVILATYVMAHPAKAQQEAATLARLIDTICIDLTEDIGCEQVTLLKSADERGSADIFVMPNVQDNLAEPILVVRNAVWSGGMFGDTPYLERSEQGSLMIHSEQSGSGRNPWRLTHTVAMRDGILMLVGYTFTTYDRLDNSIFACDINLLTGAYEVSGTPPQVDPETGDLTDDDRLFEQSGRDAPSATPLADLTYDYHLPARCAQLRDTWELD</sequence>
<dbReference type="Proteomes" id="UP001440612">
    <property type="component" value="Chromosome"/>
</dbReference>